<accession>A0ABP9KT07</accession>
<dbReference type="InterPro" id="IPR035901">
    <property type="entry name" value="GIY-YIG_endonuc_sf"/>
</dbReference>
<protein>
    <recommendedName>
        <fullName evidence="3">GIY-YIG domain-containing protein</fullName>
    </recommendedName>
</protein>
<keyword evidence="2" id="KW-1185">Reference proteome</keyword>
<sequence>MRDVPDHIDLDLPGIYEWRIGSESLYIGKSARLRGRIREYPNNVRKLIAGEPYRKGKPTSYREVHHELRNAHDGMIAVTVTVLENCARLDLNQRERYWIATRRAEAERGGPRVLNATKQRK</sequence>
<evidence type="ECO:0000313" key="1">
    <source>
        <dbReference type="EMBL" id="GAA5063875.1"/>
    </source>
</evidence>
<evidence type="ECO:0008006" key="3">
    <source>
        <dbReference type="Google" id="ProtNLM"/>
    </source>
</evidence>
<organism evidence="1 2">
    <name type="scientific">Erythrobacter westpacificensis</name>
    <dbReference type="NCBI Taxonomy" id="1055231"/>
    <lineage>
        <taxon>Bacteria</taxon>
        <taxon>Pseudomonadati</taxon>
        <taxon>Pseudomonadota</taxon>
        <taxon>Alphaproteobacteria</taxon>
        <taxon>Sphingomonadales</taxon>
        <taxon>Erythrobacteraceae</taxon>
        <taxon>Erythrobacter/Porphyrobacter group</taxon>
        <taxon>Erythrobacter</taxon>
    </lineage>
</organism>
<proteinExistence type="predicted"/>
<comment type="caution">
    <text evidence="1">The sequence shown here is derived from an EMBL/GenBank/DDBJ whole genome shotgun (WGS) entry which is preliminary data.</text>
</comment>
<dbReference type="EMBL" id="BAABHV010000042">
    <property type="protein sequence ID" value="GAA5063875.1"/>
    <property type="molecule type" value="Genomic_DNA"/>
</dbReference>
<evidence type="ECO:0000313" key="2">
    <source>
        <dbReference type="Proteomes" id="UP001500518"/>
    </source>
</evidence>
<name>A0ABP9KT07_9SPHN</name>
<gene>
    <name evidence="1" type="ORF">GCM10023208_35120</name>
</gene>
<reference evidence="2" key="1">
    <citation type="journal article" date="2019" name="Int. J. Syst. Evol. Microbiol.">
        <title>The Global Catalogue of Microorganisms (GCM) 10K type strain sequencing project: providing services to taxonomists for standard genome sequencing and annotation.</title>
        <authorList>
            <consortium name="The Broad Institute Genomics Platform"/>
            <consortium name="The Broad Institute Genome Sequencing Center for Infectious Disease"/>
            <person name="Wu L."/>
            <person name="Ma J."/>
        </authorList>
    </citation>
    <scope>NUCLEOTIDE SEQUENCE [LARGE SCALE GENOMIC DNA]</scope>
    <source>
        <strain evidence="2">JCM 18014</strain>
    </source>
</reference>
<dbReference type="Gene3D" id="3.40.1440.10">
    <property type="entry name" value="GIY-YIG endonuclease"/>
    <property type="match status" value="1"/>
</dbReference>
<dbReference type="Proteomes" id="UP001500518">
    <property type="component" value="Unassembled WGS sequence"/>
</dbReference>
<dbReference type="SUPFAM" id="SSF82771">
    <property type="entry name" value="GIY-YIG endonuclease"/>
    <property type="match status" value="1"/>
</dbReference>